<protein>
    <submittedName>
        <fullName evidence="2">Uncharacterized protein</fullName>
    </submittedName>
</protein>
<reference evidence="2 3" key="1">
    <citation type="journal article" date="2024" name="Plant Biotechnol. J.">
        <title>Dendrobium thyrsiflorum genome and its molecular insights into genes involved in important horticultural traits.</title>
        <authorList>
            <person name="Chen B."/>
            <person name="Wang J.Y."/>
            <person name="Zheng P.J."/>
            <person name="Li K.L."/>
            <person name="Liang Y.M."/>
            <person name="Chen X.F."/>
            <person name="Zhang C."/>
            <person name="Zhao X."/>
            <person name="He X."/>
            <person name="Zhang G.Q."/>
            <person name="Liu Z.J."/>
            <person name="Xu Q."/>
        </authorList>
    </citation>
    <scope>NUCLEOTIDE SEQUENCE [LARGE SCALE GENOMIC DNA]</scope>
    <source>
        <strain evidence="2">GZMU011</strain>
    </source>
</reference>
<organism evidence="2 3">
    <name type="scientific">Dendrobium thyrsiflorum</name>
    <name type="common">Pinecone-like raceme dendrobium</name>
    <name type="synonym">Orchid</name>
    <dbReference type="NCBI Taxonomy" id="117978"/>
    <lineage>
        <taxon>Eukaryota</taxon>
        <taxon>Viridiplantae</taxon>
        <taxon>Streptophyta</taxon>
        <taxon>Embryophyta</taxon>
        <taxon>Tracheophyta</taxon>
        <taxon>Spermatophyta</taxon>
        <taxon>Magnoliopsida</taxon>
        <taxon>Liliopsida</taxon>
        <taxon>Asparagales</taxon>
        <taxon>Orchidaceae</taxon>
        <taxon>Epidendroideae</taxon>
        <taxon>Malaxideae</taxon>
        <taxon>Dendrobiinae</taxon>
        <taxon>Dendrobium</taxon>
    </lineage>
</organism>
<keyword evidence="3" id="KW-1185">Reference proteome</keyword>
<dbReference type="EMBL" id="JANQDX010000004">
    <property type="protein sequence ID" value="KAL0925565.1"/>
    <property type="molecule type" value="Genomic_DNA"/>
</dbReference>
<dbReference type="Proteomes" id="UP001552299">
    <property type="component" value="Unassembled WGS sequence"/>
</dbReference>
<evidence type="ECO:0000256" key="1">
    <source>
        <dbReference type="SAM" id="MobiDB-lite"/>
    </source>
</evidence>
<comment type="caution">
    <text evidence="2">The sequence shown here is derived from an EMBL/GenBank/DDBJ whole genome shotgun (WGS) entry which is preliminary data.</text>
</comment>
<evidence type="ECO:0000313" key="3">
    <source>
        <dbReference type="Proteomes" id="UP001552299"/>
    </source>
</evidence>
<proteinExistence type="predicted"/>
<feature type="region of interest" description="Disordered" evidence="1">
    <location>
        <begin position="105"/>
        <end position="132"/>
    </location>
</feature>
<accession>A0ABD0VLD0</accession>
<name>A0ABD0VLD0_DENTH</name>
<dbReference type="AlphaFoldDB" id="A0ABD0VLD0"/>
<evidence type="ECO:0000313" key="2">
    <source>
        <dbReference type="EMBL" id="KAL0925565.1"/>
    </source>
</evidence>
<sequence length="132" mass="14418">MPTTSTQPSTPCADFDVCGGPTNGPYTLFSSVIKSSEEMENYEVLLTIGLQGAEFLKVEMDIKRCLISCIRTAPCSILMKVPLGGGTYSRDSILVDEKKDISLPDKDLPACSSQRNPEMSDLLKSYTNKTKL</sequence>
<gene>
    <name evidence="2" type="ORF">M5K25_003915</name>
</gene>